<feature type="region of interest" description="Disordered" evidence="1">
    <location>
        <begin position="1"/>
        <end position="33"/>
    </location>
</feature>
<evidence type="ECO:0000313" key="2">
    <source>
        <dbReference type="EMBL" id="BAK62945.1"/>
    </source>
</evidence>
<proteinExistence type="evidence at transcript level"/>
<accession>G2HGT7</accession>
<dbReference type="AlphaFoldDB" id="G2HGT7"/>
<reference evidence="2" key="1">
    <citation type="journal article" date="2011" name="Funct. Integr. Genomics">
        <title>Major chimpanzee-specific structural changes in sperm development-associated genes.</title>
        <authorList>
            <person name="Kim R.N."/>
            <person name="Kim D.W."/>
            <person name="Choi S.H."/>
            <person name="Chae S.H."/>
            <person name="Nam S.H."/>
            <person name="Kim D.W."/>
            <person name="Kim A."/>
            <person name="Kang A."/>
            <person name="Park K.H."/>
            <person name="Lee Y.S."/>
            <person name="Hirai M."/>
            <person name="Suzuki Y."/>
            <person name="Sugano S."/>
            <person name="Hashimoto K."/>
            <person name="Kim D.S."/>
            <person name="Park H.S."/>
        </authorList>
    </citation>
    <scope>NUCLEOTIDE SEQUENCE</scope>
    <source>
        <tissue evidence="2">Testis</tissue>
    </source>
</reference>
<evidence type="ECO:0000256" key="1">
    <source>
        <dbReference type="SAM" id="MobiDB-lite"/>
    </source>
</evidence>
<organism evidence="2">
    <name type="scientific">Pan troglodytes</name>
    <name type="common">Chimpanzee</name>
    <dbReference type="NCBI Taxonomy" id="9598"/>
    <lineage>
        <taxon>Eukaryota</taxon>
        <taxon>Metazoa</taxon>
        <taxon>Chordata</taxon>
        <taxon>Craniata</taxon>
        <taxon>Vertebrata</taxon>
        <taxon>Euteleostomi</taxon>
        <taxon>Mammalia</taxon>
        <taxon>Eutheria</taxon>
        <taxon>Euarchontoglires</taxon>
        <taxon>Primates</taxon>
        <taxon>Haplorrhini</taxon>
        <taxon>Catarrhini</taxon>
        <taxon>Hominidae</taxon>
        <taxon>Pan</taxon>
    </lineage>
</organism>
<protein>
    <submittedName>
        <fullName evidence="2">Uncharacterized protein</fullName>
    </submittedName>
</protein>
<dbReference type="EMBL" id="AK305951">
    <property type="protein sequence ID" value="BAK62945.1"/>
    <property type="molecule type" value="mRNA"/>
</dbReference>
<name>G2HGT7_PANTR</name>
<sequence>MSAHCNLRLPGSRHSPASASPVAGTKAPATTPG</sequence>